<gene>
    <name evidence="1" type="ORF">EW026_g8156</name>
</gene>
<dbReference type="AlphaFoldDB" id="A0A4V3X956"/>
<dbReference type="Proteomes" id="UP000309038">
    <property type="component" value="Unassembled WGS sequence"/>
</dbReference>
<comment type="caution">
    <text evidence="1">The sequence shown here is derived from an EMBL/GenBank/DDBJ whole genome shotgun (WGS) entry which is preliminary data.</text>
</comment>
<organism evidence="1 2">
    <name type="scientific">Hermanssonia centrifuga</name>
    <dbReference type="NCBI Taxonomy" id="98765"/>
    <lineage>
        <taxon>Eukaryota</taxon>
        <taxon>Fungi</taxon>
        <taxon>Dikarya</taxon>
        <taxon>Basidiomycota</taxon>
        <taxon>Agaricomycotina</taxon>
        <taxon>Agaricomycetes</taxon>
        <taxon>Polyporales</taxon>
        <taxon>Meruliaceae</taxon>
        <taxon>Hermanssonia</taxon>
    </lineage>
</organism>
<evidence type="ECO:0000313" key="2">
    <source>
        <dbReference type="Proteomes" id="UP000309038"/>
    </source>
</evidence>
<keyword evidence="2" id="KW-1185">Reference proteome</keyword>
<proteinExistence type="predicted"/>
<evidence type="ECO:0000313" key="1">
    <source>
        <dbReference type="EMBL" id="THG92922.1"/>
    </source>
</evidence>
<dbReference type="EMBL" id="SGPJ01000864">
    <property type="protein sequence ID" value="THG92922.1"/>
    <property type="molecule type" value="Genomic_DNA"/>
</dbReference>
<accession>A0A4V3X956</accession>
<reference evidence="1 2" key="1">
    <citation type="submission" date="2019-02" db="EMBL/GenBank/DDBJ databases">
        <title>Genome sequencing of the rare red list fungi Phlebia centrifuga.</title>
        <authorList>
            <person name="Buettner E."/>
            <person name="Kellner H."/>
        </authorList>
    </citation>
    <scope>NUCLEOTIDE SEQUENCE [LARGE SCALE GENOMIC DNA]</scope>
    <source>
        <strain evidence="1 2">DSM 108282</strain>
    </source>
</reference>
<sequence>MLSERERTWGRPALPARPIMRQVNSGETFGLVVSDHSLTFGGLLQIKDEPDLENDKLEELISNHEGNWDAAGVLRDLQIDPTLLHQPASGESVPHQRLDPSWLTSALARSPETLPTVTAGPALRAPNLNTSTDALATAPDSIEYPSAKVTEIRIGQSYTASSPATRNSQLQLSTYFANQHRIVTSMDNPKPEDGNAQVAVQGSPTNVPIAASDIVSNLRIHALRALLPAPADDTTNGSGSDGLTRSERLFAIHTGINPLSLKISSDSEFYTFMDLRFEEEWASYKMMSRKYVEATDLYNIRLTHANEAKGITSTIHKRPRAIAEKLAEIEAMCSQRLISGNYMSKQSGDEAFWRKHCHAVPLGTESAKQKSGKPRKLQTCAHCHKIKYAGGLGASGNHRKICCSDGVKTQDKNDPSPKWPQPEGVFSDGTHFHPLAFLEQLSQLYEKAIVERDTTHESMESEAFFEMLKARLDTMDIEEDGKTMNVPVFRLYGYLTMSPPLEQLVLTRDRKRYLRIDCLRED</sequence>
<protein>
    <submittedName>
        <fullName evidence="1">Uncharacterized protein</fullName>
    </submittedName>
</protein>
<name>A0A4V3X956_9APHY</name>